<dbReference type="PANTHER" id="PTHR34374">
    <property type="entry name" value="LARGE RIBOSOMAL RNA SUBUNIT ACCUMULATION PROTEIN YCED HOMOLOG 1, CHLOROPLASTIC"/>
    <property type="match status" value="1"/>
</dbReference>
<gene>
    <name evidence="1" type="ORF">IO98_13620</name>
</gene>
<evidence type="ECO:0000313" key="2">
    <source>
        <dbReference type="Proteomes" id="UP000028525"/>
    </source>
</evidence>
<dbReference type="InterPro" id="IPR003772">
    <property type="entry name" value="YceD"/>
</dbReference>
<dbReference type="PANTHER" id="PTHR34374:SF1">
    <property type="entry name" value="LARGE RIBOSOMAL RNA SUBUNIT ACCUMULATION PROTEIN YCED HOMOLOG 1, CHLOROPLASTIC"/>
    <property type="match status" value="1"/>
</dbReference>
<dbReference type="OrthoDB" id="9790372at2"/>
<dbReference type="AlphaFoldDB" id="A0A084JL81"/>
<name>A0A084JL81_9FIRM</name>
<keyword evidence="1" id="KW-0238">DNA-binding</keyword>
<proteinExistence type="predicted"/>
<evidence type="ECO:0000313" key="1">
    <source>
        <dbReference type="EMBL" id="KEZ89715.1"/>
    </source>
</evidence>
<keyword evidence="2" id="KW-1185">Reference proteome</keyword>
<dbReference type="RefSeq" id="WP_038281805.1">
    <property type="nucleotide sequence ID" value="NZ_JPME01000015.1"/>
</dbReference>
<reference evidence="1 2" key="1">
    <citation type="submission" date="2014-07" db="EMBL/GenBank/DDBJ databases">
        <title>Draft genome of Clostridium celerecrescens 152B isolated from sediments associated with methane hydrate from Krishna Godavari basin.</title>
        <authorList>
            <person name="Honkalas V.S."/>
            <person name="Dabir A.P."/>
            <person name="Arora P."/>
            <person name="Dhakephalkar P.K."/>
        </authorList>
    </citation>
    <scope>NUCLEOTIDE SEQUENCE [LARGE SCALE GENOMIC DNA]</scope>
    <source>
        <strain evidence="1 2">152B</strain>
    </source>
</reference>
<dbReference type="STRING" id="29354.IO98_13620"/>
<comment type="caution">
    <text evidence="1">The sequence shown here is derived from an EMBL/GenBank/DDBJ whole genome shotgun (WGS) entry which is preliminary data.</text>
</comment>
<dbReference type="EMBL" id="JPME01000015">
    <property type="protein sequence ID" value="KEZ89715.1"/>
    <property type="molecule type" value="Genomic_DNA"/>
</dbReference>
<protein>
    <submittedName>
        <fullName evidence="1">DNA-binding protein</fullName>
    </submittedName>
</protein>
<sequence>MLINLTELFTLEGKEKTYTPDIDMKVYHGPNGDYEVADAEPVLLRIMNLGDKKLVVEGKVKLALIIPCDRCLDPVRVDLSFDVIRALDLSETDSGIVEDFEEQPFINGYNLDVDQLVCDELILNLPMKVLCSEDCKGICNRCGTNLNHETCDCDIRSTDPRMAVIQDIFKKFKEV</sequence>
<accession>A0A084JL81</accession>
<organism evidence="1 2">
    <name type="scientific">Lacrimispora celerecrescens</name>
    <dbReference type="NCBI Taxonomy" id="29354"/>
    <lineage>
        <taxon>Bacteria</taxon>
        <taxon>Bacillati</taxon>
        <taxon>Bacillota</taxon>
        <taxon>Clostridia</taxon>
        <taxon>Lachnospirales</taxon>
        <taxon>Lachnospiraceae</taxon>
        <taxon>Lacrimispora</taxon>
    </lineage>
</organism>
<dbReference type="Proteomes" id="UP000028525">
    <property type="component" value="Unassembled WGS sequence"/>
</dbReference>
<dbReference type="Pfam" id="PF02620">
    <property type="entry name" value="YceD"/>
    <property type="match status" value="1"/>
</dbReference>
<dbReference type="GO" id="GO:0003677">
    <property type="term" value="F:DNA binding"/>
    <property type="evidence" value="ECO:0007669"/>
    <property type="project" value="UniProtKB-KW"/>
</dbReference>